<organism evidence="11 12">
    <name type="scientific">Cytospora mali</name>
    <name type="common">Apple Valsa canker fungus</name>
    <name type="synonym">Valsa mali</name>
    <dbReference type="NCBI Taxonomy" id="578113"/>
    <lineage>
        <taxon>Eukaryota</taxon>
        <taxon>Fungi</taxon>
        <taxon>Dikarya</taxon>
        <taxon>Ascomycota</taxon>
        <taxon>Pezizomycotina</taxon>
        <taxon>Sordariomycetes</taxon>
        <taxon>Sordariomycetidae</taxon>
        <taxon>Diaporthales</taxon>
        <taxon>Cytosporaceae</taxon>
        <taxon>Cytospora</taxon>
    </lineage>
</organism>
<feature type="transmembrane region" description="Helical" evidence="9">
    <location>
        <begin position="323"/>
        <end position="341"/>
    </location>
</feature>
<dbReference type="InterPro" id="IPR004713">
    <property type="entry name" value="CaH_exchang"/>
</dbReference>
<evidence type="ECO:0000313" key="11">
    <source>
        <dbReference type="EMBL" id="KUI73209.1"/>
    </source>
</evidence>
<feature type="domain" description="Sodium/calcium exchanger membrane region" evidence="10">
    <location>
        <begin position="421"/>
        <end position="562"/>
    </location>
</feature>
<evidence type="ECO:0000256" key="9">
    <source>
        <dbReference type="SAM" id="Phobius"/>
    </source>
</evidence>
<feature type="domain" description="Sodium/calcium exchanger membrane region" evidence="10">
    <location>
        <begin position="230"/>
        <end position="340"/>
    </location>
</feature>
<comment type="subcellular location">
    <subcellularLocation>
        <location evidence="1">Endomembrane system</location>
        <topology evidence="1">Multi-pass membrane protein</topology>
    </subcellularLocation>
</comment>
<feature type="transmembrane region" description="Helical" evidence="9">
    <location>
        <begin position="418"/>
        <end position="440"/>
    </location>
</feature>
<proteinExistence type="inferred from homology"/>
<feature type="transmembrane region" description="Helical" evidence="9">
    <location>
        <begin position="452"/>
        <end position="473"/>
    </location>
</feature>
<feature type="transmembrane region" description="Helical" evidence="9">
    <location>
        <begin position="292"/>
        <end position="311"/>
    </location>
</feature>
<feature type="transmembrane region" description="Helical" evidence="9">
    <location>
        <begin position="192"/>
        <end position="209"/>
    </location>
</feature>
<feature type="region of interest" description="Disordered" evidence="8">
    <location>
        <begin position="33"/>
        <end position="130"/>
    </location>
</feature>
<reference evidence="11" key="1">
    <citation type="submission" date="2014-12" db="EMBL/GenBank/DDBJ databases">
        <title>Genome Sequence of Valsa Canker Pathogens Uncovers a Specific Adaption of Colonization on Woody Bark.</title>
        <authorList>
            <person name="Yin Z."/>
            <person name="Liu H."/>
            <person name="Gao X."/>
            <person name="Li Z."/>
            <person name="Song N."/>
            <person name="Ke X."/>
            <person name="Dai Q."/>
            <person name="Wu Y."/>
            <person name="Sun Y."/>
            <person name="Xu J.-R."/>
            <person name="Kang Z.K."/>
            <person name="Wang L."/>
            <person name="Huang L."/>
        </authorList>
    </citation>
    <scope>NUCLEOTIDE SEQUENCE [LARGE SCALE GENOMIC DNA]</scope>
    <source>
        <strain evidence="11">03-8</strain>
    </source>
</reference>
<dbReference type="GO" id="GO:0000329">
    <property type="term" value="C:fungal-type vacuole membrane"/>
    <property type="evidence" value="ECO:0007669"/>
    <property type="project" value="TreeGrafter"/>
</dbReference>
<evidence type="ECO:0000256" key="5">
    <source>
        <dbReference type="ARBA" id="ARBA00022989"/>
    </source>
</evidence>
<keyword evidence="6" id="KW-0406">Ion transport</keyword>
<dbReference type="Pfam" id="PF01699">
    <property type="entry name" value="Na_Ca_ex"/>
    <property type="match status" value="2"/>
</dbReference>
<evidence type="ECO:0000256" key="3">
    <source>
        <dbReference type="ARBA" id="ARBA00022448"/>
    </source>
</evidence>
<dbReference type="Proteomes" id="UP000078559">
    <property type="component" value="Chromosome 10"/>
</dbReference>
<dbReference type="Gene3D" id="1.20.1420.30">
    <property type="entry name" value="NCX, central ion-binding region"/>
    <property type="match status" value="2"/>
</dbReference>
<keyword evidence="3" id="KW-0813">Transport</keyword>
<keyword evidence="12" id="KW-1185">Reference proteome</keyword>
<feature type="transmembrane region" description="Helical" evidence="9">
    <location>
        <begin position="494"/>
        <end position="514"/>
    </location>
</feature>
<evidence type="ECO:0000256" key="1">
    <source>
        <dbReference type="ARBA" id="ARBA00004127"/>
    </source>
</evidence>
<dbReference type="AlphaFoldDB" id="A0A194W9S2"/>
<dbReference type="GO" id="GO:0012505">
    <property type="term" value="C:endomembrane system"/>
    <property type="evidence" value="ECO:0007669"/>
    <property type="project" value="UniProtKB-SubCell"/>
</dbReference>
<dbReference type="GO" id="GO:0015369">
    <property type="term" value="F:calcium:proton antiporter activity"/>
    <property type="evidence" value="ECO:0007669"/>
    <property type="project" value="TreeGrafter"/>
</dbReference>
<keyword evidence="4 9" id="KW-0812">Transmembrane</keyword>
<dbReference type="PANTHER" id="PTHR31503">
    <property type="entry name" value="VACUOLAR CALCIUM ION TRANSPORTER"/>
    <property type="match status" value="1"/>
</dbReference>
<evidence type="ECO:0000259" key="10">
    <source>
        <dbReference type="Pfam" id="PF01699"/>
    </source>
</evidence>
<protein>
    <submittedName>
        <fullName evidence="11">Vacuolar calcium ion transporter</fullName>
    </submittedName>
</protein>
<evidence type="ECO:0000256" key="2">
    <source>
        <dbReference type="ARBA" id="ARBA00008170"/>
    </source>
</evidence>
<dbReference type="EMBL" id="CM003107">
    <property type="protein sequence ID" value="KUI73209.1"/>
    <property type="molecule type" value="Genomic_DNA"/>
</dbReference>
<evidence type="ECO:0000256" key="8">
    <source>
        <dbReference type="SAM" id="MobiDB-lite"/>
    </source>
</evidence>
<evidence type="ECO:0000256" key="6">
    <source>
        <dbReference type="ARBA" id="ARBA00023065"/>
    </source>
</evidence>
<gene>
    <name evidence="11" type="ORF">VM1G_09085</name>
</gene>
<keyword evidence="7 9" id="KW-0472">Membrane</keyword>
<dbReference type="PANTHER" id="PTHR31503:SF20">
    <property type="entry name" value="CA(2+)_H(+) EXCHANGER, PUTATIVE (EUROFUNG)-RELATED"/>
    <property type="match status" value="1"/>
</dbReference>
<evidence type="ECO:0000256" key="7">
    <source>
        <dbReference type="ARBA" id="ARBA00023136"/>
    </source>
</evidence>
<dbReference type="InterPro" id="IPR004837">
    <property type="entry name" value="NaCa_Exmemb"/>
</dbReference>
<dbReference type="SMR" id="A0A194W9S2"/>
<keyword evidence="5 9" id="KW-1133">Transmembrane helix</keyword>
<accession>A0A194W9S2</accession>
<dbReference type="InterPro" id="IPR044880">
    <property type="entry name" value="NCX_ion-bd_dom_sf"/>
</dbReference>
<feature type="transmembrane region" description="Helical" evidence="9">
    <location>
        <begin position="249"/>
        <end position="272"/>
    </location>
</feature>
<dbReference type="GO" id="GO:0006874">
    <property type="term" value="P:intracellular calcium ion homeostasis"/>
    <property type="evidence" value="ECO:0007669"/>
    <property type="project" value="TreeGrafter"/>
</dbReference>
<name>A0A194W9S2_CYTMA</name>
<comment type="similarity">
    <text evidence="2">Belongs to the Ca(2+):cation antiporter (CaCA) (TC 2.A.19) family.</text>
</comment>
<dbReference type="OrthoDB" id="1699231at2759"/>
<feature type="transmembrane region" description="Helical" evidence="9">
    <location>
        <begin position="544"/>
        <end position="564"/>
    </location>
</feature>
<feature type="transmembrane region" description="Helical" evidence="9">
    <location>
        <begin position="167"/>
        <end position="186"/>
    </location>
</feature>
<evidence type="ECO:0000313" key="12">
    <source>
        <dbReference type="Proteomes" id="UP000078559"/>
    </source>
</evidence>
<feature type="transmembrane region" description="Helical" evidence="9">
    <location>
        <begin position="221"/>
        <end position="243"/>
    </location>
</feature>
<evidence type="ECO:0000256" key="4">
    <source>
        <dbReference type="ARBA" id="ARBA00022692"/>
    </source>
</evidence>
<feature type="transmembrane region" description="Helical" evidence="9">
    <location>
        <begin position="520"/>
        <end position="537"/>
    </location>
</feature>
<sequence length="565" mass="61344">MDPLKFNAFQIKRQAHAVSRSDPGWNPFRHVWNKDHRDGNDLEVQTPSRTDGPEEIDTAFPGSLHEIQPVPKRSDTAPSASLLEIRPVPKRSVTAPSGSFPKIRPVSSEAQRASSPIPKRADETDEADEAEWSYTKQRKDHMLFKQIQPKEPFTVANQIQRTLLSGWINILLLCCPAGIVLGVVVGPSLPTFFVNYAAVIPLYWLGDFAMTEIGLRTGELVGNYIGISTSNLVQLISCILLLINGHITVLKTTLIGGILANILLLLGLGMILGGIRRQEQYFNRTASHTSSILLSLASTSLLIPTASILMAQTTDSNVIKQSRGASVILAVVYGLYLHFSLHTHRDIFKEDAPKVPIKHDPNVHNIKQAMVGPAGLIGIPGSNSDGTASNNGILRELIQADRTGESDDEEYGDPTLHLGVALAVFLATTVLLYFCVDYVVNSIDTLTTKSGLSTTFVGVILLPILNCDFTPVISAICDEMNATMDYTVGKSIQTALLVTPLTVLLAWCLGIEGVTLVFDGFEVVSLFATVLLLNLIISEGKSNWAMGVLLLADWALVAIAAFFVV</sequence>